<reference evidence="3 4" key="1">
    <citation type="submission" date="2018-03" db="EMBL/GenBank/DDBJ databases">
        <title>Draft Genome Sequences of the Obligatory Marine Myxobacteria Enhygromyxa salina SWB005.</title>
        <authorList>
            <person name="Poehlein A."/>
            <person name="Moghaddam J.A."/>
            <person name="Harms H."/>
            <person name="Alanjari M."/>
            <person name="Koenig G.M."/>
            <person name="Daniel R."/>
            <person name="Schaeberle T.F."/>
        </authorList>
    </citation>
    <scope>NUCLEOTIDE SEQUENCE [LARGE SCALE GENOMIC DNA]</scope>
    <source>
        <strain evidence="3 4">SWB005</strain>
    </source>
</reference>
<dbReference type="PROSITE" id="PS51257">
    <property type="entry name" value="PROKAR_LIPOPROTEIN"/>
    <property type="match status" value="1"/>
</dbReference>
<dbReference type="InterPro" id="IPR002035">
    <property type="entry name" value="VWF_A"/>
</dbReference>
<accession>A0A2S9YEY4</accession>
<dbReference type="EMBL" id="PVNK01000072">
    <property type="protein sequence ID" value="PRQ03663.1"/>
    <property type="molecule type" value="Genomic_DNA"/>
</dbReference>
<dbReference type="InterPro" id="IPR036465">
    <property type="entry name" value="vWFA_dom_sf"/>
</dbReference>
<feature type="chain" id="PRO_5015585725" description="VWFA domain-containing protein" evidence="1">
    <location>
        <begin position="22"/>
        <end position="376"/>
    </location>
</feature>
<evidence type="ECO:0000313" key="3">
    <source>
        <dbReference type="EMBL" id="PRQ03663.1"/>
    </source>
</evidence>
<gene>
    <name evidence="3" type="ORF">ENSA5_13560</name>
</gene>
<dbReference type="Proteomes" id="UP000237968">
    <property type="component" value="Unassembled WGS sequence"/>
</dbReference>
<keyword evidence="1" id="KW-0732">Signal</keyword>
<keyword evidence="4" id="KW-1185">Reference proteome</keyword>
<dbReference type="Gene3D" id="3.40.50.410">
    <property type="entry name" value="von Willebrand factor, type A domain"/>
    <property type="match status" value="1"/>
</dbReference>
<dbReference type="PROSITE" id="PS50234">
    <property type="entry name" value="VWFA"/>
    <property type="match status" value="1"/>
</dbReference>
<proteinExistence type="predicted"/>
<dbReference type="AlphaFoldDB" id="A0A2S9YEY4"/>
<comment type="caution">
    <text evidence="3">The sequence shown here is derived from an EMBL/GenBank/DDBJ whole genome shotgun (WGS) entry which is preliminary data.</text>
</comment>
<evidence type="ECO:0000313" key="4">
    <source>
        <dbReference type="Proteomes" id="UP000237968"/>
    </source>
</evidence>
<name>A0A2S9YEY4_9BACT</name>
<organism evidence="3 4">
    <name type="scientific">Enhygromyxa salina</name>
    <dbReference type="NCBI Taxonomy" id="215803"/>
    <lineage>
        <taxon>Bacteria</taxon>
        <taxon>Pseudomonadati</taxon>
        <taxon>Myxococcota</taxon>
        <taxon>Polyangia</taxon>
        <taxon>Nannocystales</taxon>
        <taxon>Nannocystaceae</taxon>
        <taxon>Enhygromyxa</taxon>
    </lineage>
</organism>
<dbReference type="SUPFAM" id="SSF53300">
    <property type="entry name" value="vWA-like"/>
    <property type="match status" value="1"/>
</dbReference>
<feature type="domain" description="VWFA" evidence="2">
    <location>
        <begin position="82"/>
        <end position="296"/>
    </location>
</feature>
<sequence length="376" mass="38030">MRVRSICLSTVSTVFFTVSSAACVSDSDDATEWREVVDALPSGVPISVEITTPADSTVLAPGPVQVTGFATIGETAPIAETTLAYVVDVSGSTLGGGGCGGDLNGDDLVDTVLDCEIAALIELNKLAAANGTIADVGAAVFGTFGATADVQPGGTDNDLLTEPDADLDMDMDIDIDEVLRSLKTGLVGEFTDHVVGGGTSYGAGLSAIEPALSASTQANKVVIFVSDGNNNLSPHINQVLPTLPADAVVHTFAIGASSTCDPVVVLGTLQDISDATGGSCTEVPDVTELPDIIPSVVAAELISLELTVDGKPEPIDSIVPALPQEGPAMLAYSTLVEGLTPGVHVLCATAAGVDVIAKGDVTECSMIRVTRAPPPM</sequence>
<evidence type="ECO:0000256" key="1">
    <source>
        <dbReference type="SAM" id="SignalP"/>
    </source>
</evidence>
<protein>
    <recommendedName>
        <fullName evidence="2">VWFA domain-containing protein</fullName>
    </recommendedName>
</protein>
<evidence type="ECO:0000259" key="2">
    <source>
        <dbReference type="PROSITE" id="PS50234"/>
    </source>
</evidence>
<feature type="signal peptide" evidence="1">
    <location>
        <begin position="1"/>
        <end position="21"/>
    </location>
</feature>